<evidence type="ECO:0000256" key="1">
    <source>
        <dbReference type="SAM" id="Coils"/>
    </source>
</evidence>
<keyword evidence="4" id="KW-1185">Reference proteome</keyword>
<dbReference type="PANTHER" id="PTHR34491:SF156">
    <property type="entry name" value="KINESIN MOTOR DOMAIN-CONTAINING PROTEIN"/>
    <property type="match status" value="1"/>
</dbReference>
<feature type="coiled-coil region" evidence="1">
    <location>
        <begin position="1253"/>
        <end position="1308"/>
    </location>
</feature>
<reference evidence="3 4" key="1">
    <citation type="submission" date="2017-06" db="EMBL/GenBank/DDBJ databases">
        <authorList>
            <consortium name="Pathogen Informatics"/>
        </authorList>
    </citation>
    <scope>NUCLEOTIDE SEQUENCE [LARGE SCALE GENOMIC DNA]</scope>
    <source>
        <strain evidence="3 4">NCTC12018</strain>
    </source>
</reference>
<evidence type="ECO:0000313" key="3">
    <source>
        <dbReference type="EMBL" id="SNV67402.1"/>
    </source>
</evidence>
<name>A0A239Z8B8_9FIRM</name>
<evidence type="ECO:0000256" key="2">
    <source>
        <dbReference type="SAM" id="MobiDB-lite"/>
    </source>
</evidence>
<protein>
    <submittedName>
        <fullName evidence="3">Uncharacterized protein</fullName>
    </submittedName>
</protein>
<proteinExistence type="predicted"/>
<evidence type="ECO:0000313" key="4">
    <source>
        <dbReference type="Proteomes" id="UP000214973"/>
    </source>
</evidence>
<gene>
    <name evidence="3" type="ORF">SAMEA44547418_01106</name>
</gene>
<dbReference type="PANTHER" id="PTHR34491">
    <property type="entry name" value="A-TYPE INCLUSION PROTEIN, PUTATIVE-RELATED"/>
    <property type="match status" value="1"/>
</dbReference>
<dbReference type="RefSeq" id="WP_095066051.1">
    <property type="nucleotide sequence ID" value="NZ_LT906470.1"/>
</dbReference>
<dbReference type="Proteomes" id="UP000214973">
    <property type="component" value="Chromosome 1"/>
</dbReference>
<organism evidence="3 4">
    <name type="scientific">Veillonella rodentium</name>
    <dbReference type="NCBI Taxonomy" id="248315"/>
    <lineage>
        <taxon>Bacteria</taxon>
        <taxon>Bacillati</taxon>
        <taxon>Bacillota</taxon>
        <taxon>Negativicutes</taxon>
        <taxon>Veillonellales</taxon>
        <taxon>Veillonellaceae</taxon>
        <taxon>Veillonella</taxon>
    </lineage>
</organism>
<accession>A0A239Z8B8</accession>
<sequence length="2720" mass="304731">MSDYKITPEQATNGTFGVKSHANVRFEGGVQQQVTDNSYGKAISNAASGVSDWLTKDPSTATVDMNAMNALTQTDVTPQQSENFVNKAGEILQPVMHRAEQIYLWNKADWAQSAYDSGEALGISPDLIMASGQDGIRRAEAAAAQINRGKTLNEVYELYHELVGINYKNSAEAITTLQNLQSVKDTYGVWDSIQQSTWAINDQIKLGKVGMELSTATDPKRIQELNDEVERLQSNLSKYRKADEYDVLETVAGATASQAYMMAAQAIMGSNRAAEGMALGAAAGAIATAPAGGAGAIPAALAGLSTGVQVGMAEQMYQMSFGNKYLELIQKRDANGNQVYSNEEARKYAMSYAAIDAGIEFVSTKAIGKSITNVAPKSALAKVITNGTTDVAATFDRGIGTTVAQMAKNSIKAGVPELFEEGLQDVNEKVQHNLTRKDNDLEGYYSVGDIAIGSLDAMKQALPAVIGFGAIGGAVGGVRTAKAFRDFQKLTPEQQQAAIIAEQNRNGAVIMDNVRKDSTTNKIAKENPELYGKIVQAQGDKVGVSTQYVDVAELVQSENGQLAIRDMVDNGLVTQEEVKAAIEADAPVEIPIGSYAQVSMNLSDETVDALKRTSYFTRGGMSLATLERAKQEVDVAKSVLKDDTSKRAERIKDDIIRNEFEGASDIDREVLNEVLADPTNIKRNFNNLLHTLKEQYRETYASDFDNADKSINDAVSTGIEPQWLVDYKANNGGKAPRTNAERRRAAYEYSRATTTASLDGNTDALAQSDAHYADMEHMLMQIESLEAMKDKVFELANNDIALRMQLSKSGYDVYNEVVKAISESTNRKQRETAKANALLMAQHADIMAQYMRQMGKGGYTAMDYLRDSVRINMNAKLGEKGGYAQPLNTNVDLNHRLQVVDLTNLQTNLKTEKDIIDLFKNTPPQAVMIEDGNVIVLPPDDINGIKHIPYGTQKGKKIANKKRRIVEDIANILQHSVLIDSSPNNKIGKSKSGMSANQRKSQNRKNTIVNYHNLLSAIRINGNYYAVRFVAEEKQGHLTVDPRTVYLYDIIMQKSSTTSRPTQSGNSQAVGQMTSSTAFDTISIKDILNGVKDGKGVLYVDNNGNGNYYTQTYNQTAWHGSPHDFDEFDLGAIGSGEGAQFYGWGLYFAKNKEMAKNYKEVLSNVHETDKSSLFKVDIPESNKMLDWNQTLNIQPKEIQEQIIDAINSLDTLQKDAFINAYRSDHSYNGNRHVKEVNDIYQVLETDLNYVGKYEEKETLNKIVQRNADRLAKKYGFGDWGSADKNKLKAIIGDNLEKARIELDALTQEDNQKVISYKDNINNLFSEGNSFGLNIYKSLSTALGGDKLASEYLNEHGIKGITYEGIEDGRCYVVFDDKAIKVIEKYNQSINGTTEIMSDGERIISIFKTADRSTFLHEMGHVFFDDIQKLASIENAPEQLVTDWNKLKKWSGWVDGENVDNTKAHEKFARGWESYLRSGEAPASALQRVFRQFSKWLTRIYRSVQRLGGEVPTDIKDVMARMIATQEDIESYAEQQQLEQFEKTELYKQLSEQDQARMQSYIADVKEKAKERVMRKLMKELDNRPIKEWEEEKDAIQVEIEKRLIEQYPIYKEHQRYNVFGEGALKDTQYNSIEELEKAEVEQTGATFNDAINQEMDNAKAEFMRDNNVGKTNEQIAEEILLSTQGQMKLTEEESKIIQKSTNRELAKNWELLERIRKLDPNAETIDTELSEIEKEVKPTKYDELKADKKKVDAALTDTTKQLEKAEERIKRLQDMLNNRINNVRSIRGAGLGTISDYMNRARKELGELPISNAIQFKTYQNKAVTAGKKADRALAIGDVDKALGFKREQMLQQARARVAFENFEKSKKLRLKLKQQLQRMTRPKNPIAIEPNMRYFYAHMAYQMGLTKYDGLAPTDGFDMNTVLSALDVDALILNQQSMVQLQPWIAEMFYAKTPKSFKSITMNELETLEELMTGMYKNGRNEYEGTTILNDEGKSVSFENAVQEIIGEATETFGSATGDVFNILNNQSKTDAVSGKLYGFHLALMKVETFLRRMGGGKNGFAVKYIYDPISRATQAFNERKEVSMRRLAKDVGIYSKRELFDMRNDHLYTVGNLYGLTKEQLIMIALNWGTESNRQRVMETTKANEVEIERAFQEHMTDKDWEFVIRTWDHINSFFEERSKVQEELYGNPLKKVEGLTFTIGGRNIEGQYFPIVYNPKVNASVSDNQVEDIAKTMVSSNAVWGTGMSATKSRLDVVKDKSLLLDFDVIPNAITEAINHVTMRKAVTDVNKLISNRELQNYIVDKFGADTYQFLRTWVRDNWQDEAAKTNDIDRLILTLKKNTSTAVMAGRVSVALQNALNIPVAFYRIGVGNTIRAINHAGIGFYGHGTTTYNNTRDFVLGQSIFMRERIQTLDKDLKQGLSIAGKGLRLGDTNVGGYRVEQLADIRDDINQMGFRLLTETDFALSIPVWKFAYDQKQAELFGKEGVSAEWVEQQSIEAGDRAVRDIFGSGDTKDAAAIQRSRSTFTQLFVPFYSYANTLYNIITEGNYARKDNGDYARFVKMLWWTLISQAIGMMAYKALTNGDDDKPEDLAKSFIEELVSQGTMGVPIIRDMSNMAMKYILGEKVFNKGNSVMALSIVEKFYDLGNAIMSKNKDGIDVGRSFSQLANRATGFSDTVTDGLWTLAKFGFTDTDASLEDAIMAVVFDRRLKTKKDKKKH</sequence>
<dbReference type="EMBL" id="LT906470">
    <property type="protein sequence ID" value="SNV67402.1"/>
    <property type="molecule type" value="Genomic_DNA"/>
</dbReference>
<keyword evidence="1" id="KW-0175">Coiled coil</keyword>
<feature type="coiled-coil region" evidence="1">
    <location>
        <begin position="1741"/>
        <end position="1782"/>
    </location>
</feature>
<dbReference type="KEGG" id="vrm:44547418_01106"/>
<feature type="region of interest" description="Disordered" evidence="2">
    <location>
        <begin position="983"/>
        <end position="1004"/>
    </location>
</feature>